<comment type="caution">
    <text evidence="1">The sequence shown here is derived from an EMBL/GenBank/DDBJ whole genome shotgun (WGS) entry which is preliminary data.</text>
</comment>
<proteinExistence type="predicted"/>
<evidence type="ECO:0000313" key="2">
    <source>
        <dbReference type="Proteomes" id="UP000031192"/>
    </source>
</evidence>
<name>A0A0B4GCW3_METGA</name>
<dbReference type="Proteomes" id="UP000031192">
    <property type="component" value="Unassembled WGS sequence"/>
</dbReference>
<dbReference type="AlphaFoldDB" id="A0A0B4GCW3"/>
<sequence>MLYMRHRRTFEDDLYNAIEVSYKASKALPPGYQGLANQLQKLSEMFFARYERNEADADLGEAISKATAAVSATTVRRADPVADFNSADGLTLGRMTRSFGNIWKAVNARSEKPANLADRLSSLSTMLVERYEQGHQGGQDLDSAIASARDAVEASPPNDPTLASRLEHLGRLLWRRHCVSVDKRDVEELNAVASELENLAVC</sequence>
<evidence type="ECO:0000313" key="1">
    <source>
        <dbReference type="EMBL" id="KID84755.1"/>
    </source>
</evidence>
<organism evidence="1 2">
    <name type="scientific">Metarhizium guizhouense (strain ARSEF 977)</name>
    <dbReference type="NCBI Taxonomy" id="1276136"/>
    <lineage>
        <taxon>Eukaryota</taxon>
        <taxon>Fungi</taxon>
        <taxon>Dikarya</taxon>
        <taxon>Ascomycota</taxon>
        <taxon>Pezizomycotina</taxon>
        <taxon>Sordariomycetes</taxon>
        <taxon>Hypocreomycetidae</taxon>
        <taxon>Hypocreales</taxon>
        <taxon>Clavicipitaceae</taxon>
        <taxon>Metarhizium</taxon>
    </lineage>
</organism>
<reference evidence="1 2" key="1">
    <citation type="journal article" date="2014" name="Proc. Natl. Acad. Sci. U.S.A.">
        <title>Trajectory and genomic determinants of fungal-pathogen speciation and host adaptation.</title>
        <authorList>
            <person name="Hu X."/>
            <person name="Xiao G."/>
            <person name="Zheng P."/>
            <person name="Shang Y."/>
            <person name="Su Y."/>
            <person name="Zhang X."/>
            <person name="Liu X."/>
            <person name="Zhan S."/>
            <person name="St Leger R.J."/>
            <person name="Wang C."/>
        </authorList>
    </citation>
    <scope>NUCLEOTIDE SEQUENCE [LARGE SCALE GENOMIC DNA]</scope>
    <source>
        <strain evidence="1 2">ARSEF 977</strain>
    </source>
</reference>
<dbReference type="EMBL" id="AZNH01000038">
    <property type="protein sequence ID" value="KID84755.1"/>
    <property type="molecule type" value="Genomic_DNA"/>
</dbReference>
<accession>A0A0B4GCW3</accession>
<gene>
    <name evidence="1" type="ORF">MGU_08100</name>
</gene>
<keyword evidence="2" id="KW-1185">Reference proteome</keyword>
<dbReference type="HOGENOM" id="CLU_1354906_0_0_1"/>
<protein>
    <submittedName>
        <fullName evidence="1">Uncharacterized protein</fullName>
    </submittedName>
</protein>